<keyword evidence="8" id="KW-1185">Reference proteome</keyword>
<dbReference type="AlphaFoldDB" id="A0A8J5CGB0"/>
<dbReference type="PROSITE" id="PS51795">
    <property type="entry name" value="ZF_FLZ"/>
    <property type="match status" value="1"/>
</dbReference>
<dbReference type="PANTHER" id="PTHR33059">
    <property type="entry name" value="FCS-LIKE ZINC FINGER 5"/>
    <property type="match status" value="1"/>
</dbReference>
<evidence type="ECO:0000256" key="1">
    <source>
        <dbReference type="ARBA" id="ARBA00004496"/>
    </source>
</evidence>
<sequence>MAGLSVLLETKNSLPNYAKIICKTSLVKNSASSPLCASPFLENCYMCQEKLQQGKDIYMYKGDRAFCSEECRRRQIFMDEESVRRDQCSISAATAAAEILRPRRMARKGEVTLADRLAR</sequence>
<reference evidence="7 8" key="1">
    <citation type="submission" date="2020-08" db="EMBL/GenBank/DDBJ databases">
        <title>Plant Genome Project.</title>
        <authorList>
            <person name="Zhang R.-G."/>
        </authorList>
    </citation>
    <scope>NUCLEOTIDE SEQUENCE [LARGE SCALE GENOMIC DNA]</scope>
    <source>
        <tissue evidence="7">Rhizome</tissue>
    </source>
</reference>
<organism evidence="7 8">
    <name type="scientific">Zingiber officinale</name>
    <name type="common">Ginger</name>
    <name type="synonym">Amomum zingiber</name>
    <dbReference type="NCBI Taxonomy" id="94328"/>
    <lineage>
        <taxon>Eukaryota</taxon>
        <taxon>Viridiplantae</taxon>
        <taxon>Streptophyta</taxon>
        <taxon>Embryophyta</taxon>
        <taxon>Tracheophyta</taxon>
        <taxon>Spermatophyta</taxon>
        <taxon>Magnoliopsida</taxon>
        <taxon>Liliopsida</taxon>
        <taxon>Zingiberales</taxon>
        <taxon>Zingiberaceae</taxon>
        <taxon>Zingiber</taxon>
    </lineage>
</organism>
<dbReference type="PANTHER" id="PTHR33059:SF84">
    <property type="entry name" value="FCS-LIKE ZINC FINGER 15"/>
    <property type="match status" value="1"/>
</dbReference>
<feature type="domain" description="FLZ-type" evidence="6">
    <location>
        <begin position="39"/>
        <end position="83"/>
    </location>
</feature>
<comment type="similarity">
    <text evidence="2">Belongs to the FLZ family.</text>
</comment>
<protein>
    <recommendedName>
        <fullName evidence="6">FLZ-type domain-containing protein</fullName>
    </recommendedName>
</protein>
<dbReference type="OrthoDB" id="1926521at2759"/>
<accession>A0A8J5CGB0</accession>
<proteinExistence type="inferred from homology"/>
<evidence type="ECO:0000256" key="3">
    <source>
        <dbReference type="ARBA" id="ARBA00022490"/>
    </source>
</evidence>
<evidence type="ECO:0000313" key="7">
    <source>
        <dbReference type="EMBL" id="KAG6474044.1"/>
    </source>
</evidence>
<dbReference type="InterPro" id="IPR007650">
    <property type="entry name" value="Zf-FLZ_dom"/>
</dbReference>
<evidence type="ECO:0000313" key="8">
    <source>
        <dbReference type="Proteomes" id="UP000734854"/>
    </source>
</evidence>
<dbReference type="EMBL" id="JACMSC010000019">
    <property type="protein sequence ID" value="KAG6474044.1"/>
    <property type="molecule type" value="Genomic_DNA"/>
</dbReference>
<comment type="subcellular location">
    <subcellularLocation>
        <location evidence="1">Cytoplasm</location>
    </subcellularLocation>
</comment>
<gene>
    <name evidence="7" type="ORF">ZIOFF_067968</name>
</gene>
<evidence type="ECO:0000256" key="2">
    <source>
        <dbReference type="ARBA" id="ARBA00009374"/>
    </source>
</evidence>
<evidence type="ECO:0000256" key="4">
    <source>
        <dbReference type="ARBA" id="ARBA00022723"/>
    </source>
</evidence>
<keyword evidence="3" id="KW-0963">Cytoplasm</keyword>
<dbReference type="GO" id="GO:0046872">
    <property type="term" value="F:metal ion binding"/>
    <property type="evidence" value="ECO:0007669"/>
    <property type="project" value="UniProtKB-KW"/>
</dbReference>
<keyword evidence="4" id="KW-0479">Metal-binding</keyword>
<name>A0A8J5CGB0_ZINOF</name>
<dbReference type="Pfam" id="PF04570">
    <property type="entry name" value="zf-FLZ"/>
    <property type="match status" value="1"/>
</dbReference>
<dbReference type="Proteomes" id="UP000734854">
    <property type="component" value="Unassembled WGS sequence"/>
</dbReference>
<feature type="zinc finger region" description="FLZ-type" evidence="5">
    <location>
        <begin position="39"/>
        <end position="83"/>
    </location>
</feature>
<dbReference type="GO" id="GO:0005737">
    <property type="term" value="C:cytoplasm"/>
    <property type="evidence" value="ECO:0007669"/>
    <property type="project" value="UniProtKB-SubCell"/>
</dbReference>
<comment type="caution">
    <text evidence="7">The sequence shown here is derived from an EMBL/GenBank/DDBJ whole genome shotgun (WGS) entry which is preliminary data.</text>
</comment>
<evidence type="ECO:0000256" key="5">
    <source>
        <dbReference type="PROSITE-ProRule" id="PRU01131"/>
    </source>
</evidence>
<evidence type="ECO:0000259" key="6">
    <source>
        <dbReference type="PROSITE" id="PS51795"/>
    </source>
</evidence>